<sequence>MKRIFALSCGFYLLIGITSVFMGSLLPELLSHYERGYSDGGTLLFLQFLGFLAGVIASPIMSTYIGRRSMLLIALCCITAACLVMGFLPSWMWIILMVLFVGFGSGIIESSIGAFTIEYAEEGKAVAMAKLDVFFGVGALLIPAVVSLCITLKVWPYTFFTISGITLILVLLWMTMPAASSSKLHTSDKTDSSSPVTKTRYTARQVKLLAIFIVFFFVYMGLELGFMNFLPSILIETIHIPKSLASLSVTFLWIAMVIGRLFVGRVAESVKYLPFLFWSTLGSLFFIIAMALNSSEWATYLLIFGIGVFMSGLFAIALVYANSLIPGMTESTTSILIASGGIGGAILQYVIGWSMTEWPVSYTVWILAGFTVILLVTIGLSHQWNIGNKRVSKQIIQPTNEM</sequence>
<dbReference type="EMBL" id="RZNX01000001">
    <property type="protein sequence ID" value="RUT35720.1"/>
    <property type="molecule type" value="Genomic_DNA"/>
</dbReference>
<comment type="subcellular location">
    <subcellularLocation>
        <location evidence="1">Cell membrane</location>
        <topology evidence="1">Multi-pass membrane protein</topology>
    </subcellularLocation>
</comment>
<comment type="caution">
    <text evidence="9">The sequence shown here is derived from an EMBL/GenBank/DDBJ whole genome shotgun (WGS) entry which is preliminary data.</text>
</comment>
<feature type="transmembrane region" description="Helical" evidence="7">
    <location>
        <begin position="69"/>
        <end position="88"/>
    </location>
</feature>
<dbReference type="PANTHER" id="PTHR23514:SF3">
    <property type="entry name" value="BYPASS OF STOP CODON PROTEIN 6"/>
    <property type="match status" value="1"/>
</dbReference>
<feature type="transmembrane region" description="Helical" evidence="7">
    <location>
        <begin position="129"/>
        <end position="148"/>
    </location>
</feature>
<dbReference type="PANTHER" id="PTHR23514">
    <property type="entry name" value="BYPASS OF STOP CODON PROTEIN 6"/>
    <property type="match status" value="1"/>
</dbReference>
<dbReference type="Proteomes" id="UP000272464">
    <property type="component" value="Unassembled WGS sequence"/>
</dbReference>
<dbReference type="InterPro" id="IPR051788">
    <property type="entry name" value="MFS_Transporter"/>
</dbReference>
<feature type="transmembrane region" description="Helical" evidence="7">
    <location>
        <begin position="243"/>
        <end position="263"/>
    </location>
</feature>
<keyword evidence="6 7" id="KW-0472">Membrane</keyword>
<dbReference type="InterPro" id="IPR020846">
    <property type="entry name" value="MFS_dom"/>
</dbReference>
<keyword evidence="4 7" id="KW-0812">Transmembrane</keyword>
<evidence type="ECO:0000259" key="8">
    <source>
        <dbReference type="PROSITE" id="PS50850"/>
    </source>
</evidence>
<feature type="transmembrane region" description="Helical" evidence="7">
    <location>
        <begin position="94"/>
        <end position="117"/>
    </location>
</feature>
<feature type="transmembrane region" description="Helical" evidence="7">
    <location>
        <begin position="154"/>
        <end position="174"/>
    </location>
</feature>
<gene>
    <name evidence="9" type="ORF">EJP77_01495</name>
</gene>
<dbReference type="Gene3D" id="1.20.1250.20">
    <property type="entry name" value="MFS general substrate transporter like domains"/>
    <property type="match status" value="2"/>
</dbReference>
<evidence type="ECO:0000313" key="10">
    <source>
        <dbReference type="Proteomes" id="UP000272464"/>
    </source>
</evidence>
<feature type="transmembrane region" description="Helical" evidence="7">
    <location>
        <begin position="275"/>
        <end position="292"/>
    </location>
</feature>
<evidence type="ECO:0000256" key="4">
    <source>
        <dbReference type="ARBA" id="ARBA00022692"/>
    </source>
</evidence>
<evidence type="ECO:0000313" key="9">
    <source>
        <dbReference type="EMBL" id="RUT35720.1"/>
    </source>
</evidence>
<feature type="transmembrane region" description="Helical" evidence="7">
    <location>
        <begin position="208"/>
        <end position="231"/>
    </location>
</feature>
<dbReference type="GO" id="GO:0005886">
    <property type="term" value="C:plasma membrane"/>
    <property type="evidence" value="ECO:0007669"/>
    <property type="project" value="UniProtKB-SubCell"/>
</dbReference>
<feature type="transmembrane region" description="Helical" evidence="7">
    <location>
        <begin position="298"/>
        <end position="321"/>
    </location>
</feature>
<feature type="domain" description="Major facilitator superfamily (MFS) profile" evidence="8">
    <location>
        <begin position="4"/>
        <end position="386"/>
    </location>
</feature>
<dbReference type="Pfam" id="PF07690">
    <property type="entry name" value="MFS_1"/>
    <property type="match status" value="1"/>
</dbReference>
<dbReference type="PROSITE" id="PS50850">
    <property type="entry name" value="MFS"/>
    <property type="match status" value="1"/>
</dbReference>
<evidence type="ECO:0000256" key="6">
    <source>
        <dbReference type="ARBA" id="ARBA00023136"/>
    </source>
</evidence>
<dbReference type="AlphaFoldDB" id="A0A3S1B907"/>
<evidence type="ECO:0000256" key="7">
    <source>
        <dbReference type="SAM" id="Phobius"/>
    </source>
</evidence>
<evidence type="ECO:0000256" key="1">
    <source>
        <dbReference type="ARBA" id="ARBA00004651"/>
    </source>
</evidence>
<dbReference type="InterPro" id="IPR011701">
    <property type="entry name" value="MFS"/>
</dbReference>
<dbReference type="RefSeq" id="WP_127197420.1">
    <property type="nucleotide sequence ID" value="NZ_RZNX01000001.1"/>
</dbReference>
<feature type="transmembrane region" description="Helical" evidence="7">
    <location>
        <begin position="333"/>
        <end position="356"/>
    </location>
</feature>
<protein>
    <submittedName>
        <fullName evidence="9">MFS transporter</fullName>
    </submittedName>
</protein>
<dbReference type="SUPFAM" id="SSF103473">
    <property type="entry name" value="MFS general substrate transporter"/>
    <property type="match status" value="1"/>
</dbReference>
<feature type="transmembrane region" description="Helical" evidence="7">
    <location>
        <begin position="43"/>
        <end position="62"/>
    </location>
</feature>
<evidence type="ECO:0000256" key="3">
    <source>
        <dbReference type="ARBA" id="ARBA00022448"/>
    </source>
</evidence>
<feature type="transmembrane region" description="Helical" evidence="7">
    <location>
        <begin position="362"/>
        <end position="380"/>
    </location>
</feature>
<proteinExistence type="inferred from homology"/>
<dbReference type="InterPro" id="IPR036259">
    <property type="entry name" value="MFS_trans_sf"/>
</dbReference>
<evidence type="ECO:0000256" key="2">
    <source>
        <dbReference type="ARBA" id="ARBA00008335"/>
    </source>
</evidence>
<keyword evidence="5 7" id="KW-1133">Transmembrane helix</keyword>
<comment type="similarity">
    <text evidence="2">Belongs to the major facilitator superfamily.</text>
</comment>
<organism evidence="9 10">
    <name type="scientific">Paenibacillus zeisoli</name>
    <dbReference type="NCBI Taxonomy" id="2496267"/>
    <lineage>
        <taxon>Bacteria</taxon>
        <taxon>Bacillati</taxon>
        <taxon>Bacillota</taxon>
        <taxon>Bacilli</taxon>
        <taxon>Bacillales</taxon>
        <taxon>Paenibacillaceae</taxon>
        <taxon>Paenibacillus</taxon>
    </lineage>
</organism>
<dbReference type="GO" id="GO:0022857">
    <property type="term" value="F:transmembrane transporter activity"/>
    <property type="evidence" value="ECO:0007669"/>
    <property type="project" value="InterPro"/>
</dbReference>
<accession>A0A3S1B907</accession>
<name>A0A3S1B907_9BACL</name>
<reference evidence="9 10" key="1">
    <citation type="submission" date="2018-12" db="EMBL/GenBank/DDBJ databases">
        <authorList>
            <person name="Sun L."/>
            <person name="Chen Z."/>
        </authorList>
    </citation>
    <scope>NUCLEOTIDE SEQUENCE [LARGE SCALE GENOMIC DNA]</scope>
    <source>
        <strain evidence="9 10">3-5-3</strain>
    </source>
</reference>
<dbReference type="OrthoDB" id="1674541at2"/>
<keyword evidence="3" id="KW-0813">Transport</keyword>
<evidence type="ECO:0000256" key="5">
    <source>
        <dbReference type="ARBA" id="ARBA00022989"/>
    </source>
</evidence>
<keyword evidence="10" id="KW-1185">Reference proteome</keyword>